<feature type="transmembrane region" description="Helical" evidence="7">
    <location>
        <begin position="297"/>
        <end position="318"/>
    </location>
</feature>
<dbReference type="Pfam" id="PF08817">
    <property type="entry name" value="YukD"/>
    <property type="match status" value="1"/>
</dbReference>
<dbReference type="Gene3D" id="3.10.20.90">
    <property type="entry name" value="Phosphatidylinositol 3-kinase Catalytic Subunit, Chain A, domain 1"/>
    <property type="match status" value="1"/>
</dbReference>
<evidence type="ECO:0000256" key="4">
    <source>
        <dbReference type="ARBA" id="ARBA00022692"/>
    </source>
</evidence>
<dbReference type="AlphaFoldDB" id="A0A4P6PVU3"/>
<reference evidence="9 10" key="1">
    <citation type="submission" date="2019-02" db="EMBL/GenBank/DDBJ databases">
        <authorList>
            <person name="Khodamoradi S."/>
            <person name="Hahnke R.L."/>
            <person name="Kaempfer P."/>
            <person name="Schumann P."/>
            <person name="Rohde M."/>
            <person name="Steinert M."/>
            <person name="Luzhetskyy A."/>
            <person name="Wink J."/>
            <person name="Ruckert C."/>
        </authorList>
    </citation>
    <scope>NUCLEOTIDE SEQUENCE [LARGE SCALE GENOMIC DNA]</scope>
    <source>
        <strain evidence="9 10">M2</strain>
    </source>
</reference>
<feature type="domain" description="EccD-like transmembrane" evidence="8">
    <location>
        <begin position="113"/>
        <end position="436"/>
    </location>
</feature>
<comment type="similarity">
    <text evidence="2">Belongs to the EccD/Snm4 family.</text>
</comment>
<name>A0A4P6PVU3_9ACTN</name>
<feature type="transmembrane region" description="Helical" evidence="7">
    <location>
        <begin position="139"/>
        <end position="162"/>
    </location>
</feature>
<keyword evidence="6 7" id="KW-0472">Membrane</keyword>
<gene>
    <name evidence="9" type="ORF">EKD16_01985</name>
</gene>
<feature type="transmembrane region" description="Helical" evidence="7">
    <location>
        <begin position="377"/>
        <end position="399"/>
    </location>
</feature>
<feature type="transmembrane region" description="Helical" evidence="7">
    <location>
        <begin position="353"/>
        <end position="371"/>
    </location>
</feature>
<keyword evidence="10" id="KW-1185">Reference proteome</keyword>
<dbReference type="RefSeq" id="WP_131096801.1">
    <property type="nucleotide sequence ID" value="NZ_CP036455.1"/>
</dbReference>
<feature type="transmembrane region" description="Helical" evidence="7">
    <location>
        <begin position="411"/>
        <end position="434"/>
    </location>
</feature>
<feature type="transmembrane region" description="Helical" evidence="7">
    <location>
        <begin position="226"/>
        <end position="246"/>
    </location>
</feature>
<evidence type="ECO:0000256" key="5">
    <source>
        <dbReference type="ARBA" id="ARBA00022989"/>
    </source>
</evidence>
<evidence type="ECO:0000313" key="9">
    <source>
        <dbReference type="EMBL" id="QBI52213.1"/>
    </source>
</evidence>
<keyword evidence="4 7" id="KW-0812">Transmembrane</keyword>
<evidence type="ECO:0000313" key="10">
    <source>
        <dbReference type="Proteomes" id="UP000292235"/>
    </source>
</evidence>
<feature type="transmembrane region" description="Helical" evidence="7">
    <location>
        <begin position="194"/>
        <end position="214"/>
    </location>
</feature>
<proteinExistence type="inferred from homology"/>
<feature type="transmembrane region" description="Helical" evidence="7">
    <location>
        <begin position="114"/>
        <end position="133"/>
    </location>
</feature>
<evidence type="ECO:0000256" key="1">
    <source>
        <dbReference type="ARBA" id="ARBA00004651"/>
    </source>
</evidence>
<dbReference type="EMBL" id="CP036455">
    <property type="protein sequence ID" value="QBI52213.1"/>
    <property type="molecule type" value="Genomic_DNA"/>
</dbReference>
<feature type="transmembrane region" description="Helical" evidence="7">
    <location>
        <begin position="169"/>
        <end position="188"/>
    </location>
</feature>
<organism evidence="9 10">
    <name type="scientific">Streptomonospora litoralis</name>
    <dbReference type="NCBI Taxonomy" id="2498135"/>
    <lineage>
        <taxon>Bacteria</taxon>
        <taxon>Bacillati</taxon>
        <taxon>Actinomycetota</taxon>
        <taxon>Actinomycetes</taxon>
        <taxon>Streptosporangiales</taxon>
        <taxon>Nocardiopsidaceae</taxon>
        <taxon>Streptomonospora</taxon>
    </lineage>
</organism>
<dbReference type="KEGG" id="strr:EKD16_01985"/>
<evidence type="ECO:0000259" key="8">
    <source>
        <dbReference type="Pfam" id="PF19053"/>
    </source>
</evidence>
<evidence type="ECO:0000256" key="3">
    <source>
        <dbReference type="ARBA" id="ARBA00022475"/>
    </source>
</evidence>
<protein>
    <recommendedName>
        <fullName evidence="8">EccD-like transmembrane domain-containing protein</fullName>
    </recommendedName>
</protein>
<comment type="subcellular location">
    <subcellularLocation>
        <location evidence="1">Cell membrane</location>
        <topology evidence="1">Multi-pass membrane protein</topology>
    </subcellularLocation>
</comment>
<feature type="transmembrane region" description="Helical" evidence="7">
    <location>
        <begin position="252"/>
        <end position="276"/>
    </location>
</feature>
<dbReference type="Pfam" id="PF19053">
    <property type="entry name" value="EccD"/>
    <property type="match status" value="1"/>
</dbReference>
<evidence type="ECO:0000256" key="7">
    <source>
        <dbReference type="SAM" id="Phobius"/>
    </source>
</evidence>
<dbReference type="InterPro" id="IPR044049">
    <property type="entry name" value="EccD_transm"/>
</dbReference>
<dbReference type="Proteomes" id="UP000292235">
    <property type="component" value="Chromosome"/>
</dbReference>
<keyword evidence="5 7" id="KW-1133">Transmembrane helix</keyword>
<evidence type="ECO:0000256" key="6">
    <source>
        <dbReference type="ARBA" id="ARBA00023136"/>
    </source>
</evidence>
<dbReference type="GO" id="GO:0005886">
    <property type="term" value="C:plasma membrane"/>
    <property type="evidence" value="ECO:0007669"/>
    <property type="project" value="UniProtKB-SubCell"/>
</dbReference>
<sequence length="441" mass="44518">MTSWSRVTLVGENRRVDAVLPAQEPVGALMPEVLRLLGDRVRNPALPMHLATAAGVHLDGDATLADRSVADGDVLRLVRVDEPVPAPVVHEVPDAVGDVLDSGLGSWTPAAARWSATGAAAVLALAVGSLVWTGSGDTAAVFALGAAALVLLALGCTLAATWREPAGSALAIAGGALAGEALWWAAGLYGWPGWVLWCGTAAVAGCVVTGLGLTTPLGRGGTIGGSVTLALTAVWAAGSALGAGIAQVSAVAAVVCVIVLSLILRFAMSMSGLTALDDRRGSGSAVARTDVMTALVGAHRTMTIATVAAAVSAGVAGVGLAADLNGWTAALAGLLATVVGSRSRLFPLILQKAPLMAASLVTVIALAHAWVEMSAWALWPATGALLALLLIPAVVLAFDPPEHSRARLRRIANRFEAVAVVALIPVAIGSFGTFERLVNTF</sequence>
<dbReference type="NCBIfam" id="TIGR03920">
    <property type="entry name" value="T7SS_EccD"/>
    <property type="match status" value="1"/>
</dbReference>
<dbReference type="InterPro" id="IPR006707">
    <property type="entry name" value="T7SS_EccD"/>
</dbReference>
<keyword evidence="3" id="KW-1003">Cell membrane</keyword>
<evidence type="ECO:0000256" key="2">
    <source>
        <dbReference type="ARBA" id="ARBA00006162"/>
    </source>
</evidence>
<accession>A0A4P6PVU3</accession>
<dbReference type="InterPro" id="IPR024962">
    <property type="entry name" value="YukD-like"/>
</dbReference>
<dbReference type="OrthoDB" id="3326149at2"/>